<proteinExistence type="predicted"/>
<dbReference type="OMA" id="NMNSDLM"/>
<feature type="transmembrane region" description="Helical" evidence="1">
    <location>
        <begin position="181"/>
        <end position="208"/>
    </location>
</feature>
<dbReference type="EnsemblMetazoa" id="CJA13231.1">
    <property type="protein sequence ID" value="CJA13231.1"/>
    <property type="gene ID" value="WBGene00132435"/>
</dbReference>
<dbReference type="Proteomes" id="UP000005237">
    <property type="component" value="Unassembled WGS sequence"/>
</dbReference>
<feature type="chain" id="PRO_5035797529" description="Major sperm protein" evidence="2">
    <location>
        <begin position="21"/>
        <end position="259"/>
    </location>
</feature>
<evidence type="ECO:0000313" key="4">
    <source>
        <dbReference type="Proteomes" id="UP000005237"/>
    </source>
</evidence>
<keyword evidence="4" id="KW-1185">Reference proteome</keyword>
<accession>A0A8R1DV87</accession>
<name>A0A8R1DV87_CAEJA</name>
<reference evidence="3" key="2">
    <citation type="submission" date="2022-06" db="UniProtKB">
        <authorList>
            <consortium name="EnsemblMetazoa"/>
        </authorList>
    </citation>
    <scope>IDENTIFICATION</scope>
    <source>
        <strain evidence="3">DF5081</strain>
    </source>
</reference>
<evidence type="ECO:0000256" key="2">
    <source>
        <dbReference type="SAM" id="SignalP"/>
    </source>
</evidence>
<keyword evidence="1" id="KW-0812">Transmembrane</keyword>
<keyword evidence="1" id="KW-0472">Membrane</keyword>
<dbReference type="AlphaFoldDB" id="A0A8R1DV87"/>
<protein>
    <recommendedName>
        <fullName evidence="5">Major sperm protein</fullName>
    </recommendedName>
</protein>
<reference evidence="4" key="1">
    <citation type="submission" date="2010-08" db="EMBL/GenBank/DDBJ databases">
        <authorList>
            <consortium name="Caenorhabditis japonica Sequencing Consortium"/>
            <person name="Wilson R.K."/>
        </authorList>
    </citation>
    <scope>NUCLEOTIDE SEQUENCE [LARGE SCALE GENOMIC DNA]</scope>
    <source>
        <strain evidence="4">DF5081</strain>
    </source>
</reference>
<feature type="signal peptide" evidence="2">
    <location>
        <begin position="1"/>
        <end position="20"/>
    </location>
</feature>
<evidence type="ECO:0000256" key="1">
    <source>
        <dbReference type="SAM" id="Phobius"/>
    </source>
</evidence>
<evidence type="ECO:0000313" key="3">
    <source>
        <dbReference type="EnsemblMetazoa" id="CJA13231.1"/>
    </source>
</evidence>
<evidence type="ECO:0008006" key="5">
    <source>
        <dbReference type="Google" id="ProtNLM"/>
    </source>
</evidence>
<keyword evidence="2" id="KW-0732">Signal</keyword>
<keyword evidence="1" id="KW-1133">Transmembrane helix</keyword>
<organism evidence="3 4">
    <name type="scientific">Caenorhabditis japonica</name>
    <dbReference type="NCBI Taxonomy" id="281687"/>
    <lineage>
        <taxon>Eukaryota</taxon>
        <taxon>Metazoa</taxon>
        <taxon>Ecdysozoa</taxon>
        <taxon>Nematoda</taxon>
        <taxon>Chromadorea</taxon>
        <taxon>Rhabditida</taxon>
        <taxon>Rhabditina</taxon>
        <taxon>Rhabditomorpha</taxon>
        <taxon>Rhabditoidea</taxon>
        <taxon>Rhabditidae</taxon>
        <taxon>Peloderinae</taxon>
        <taxon>Caenorhabditis</taxon>
    </lineage>
</organism>
<sequence length="259" mass="28526">MPRILVHSVLLLFFGILVDSNPLDLPIFKLYDVKEIRYFGVFDPNSSSFPFVNLASKYNPHFVPCKYGVQMAFDQPHFVPTVNEFAVDMRCASGSETMKVKLKNTTNYALVCCLSETPWKHLRTYSIQGGGGLLLASSIVSELNATGGGIILPSILAKNARKSRHKRASAQKNGQVPAKNVASIGFVFVGAAIGQIIVFIMSLITLILSKGRIRLEAPPDMDYEVDMERKPVKPPHASRSLMMSENMNSDLMSMSQAAL</sequence>